<name>A0A9D4MVS9_DREPO</name>
<proteinExistence type="predicted"/>
<protein>
    <submittedName>
        <fullName evidence="2">Uncharacterized protein</fullName>
    </submittedName>
</protein>
<dbReference type="EMBL" id="JAIWYP010000001">
    <property type="protein sequence ID" value="KAH3884285.1"/>
    <property type="molecule type" value="Genomic_DNA"/>
</dbReference>
<keyword evidence="3" id="KW-1185">Reference proteome</keyword>
<sequence length="116" mass="13233">MMPMLSGHQPETPRQSPRPMGTCRNSKTNCDGAKTVLAATGDSQPFCDVAKYVWEHAIDCQRLSESLLLVPRRYWHRRRPSLSILLVPRRFFAPSQTVWDSPEGALTVWETSGTFW</sequence>
<feature type="region of interest" description="Disordered" evidence="1">
    <location>
        <begin position="1"/>
        <end position="26"/>
    </location>
</feature>
<organism evidence="2 3">
    <name type="scientific">Dreissena polymorpha</name>
    <name type="common">Zebra mussel</name>
    <name type="synonym">Mytilus polymorpha</name>
    <dbReference type="NCBI Taxonomy" id="45954"/>
    <lineage>
        <taxon>Eukaryota</taxon>
        <taxon>Metazoa</taxon>
        <taxon>Spiralia</taxon>
        <taxon>Lophotrochozoa</taxon>
        <taxon>Mollusca</taxon>
        <taxon>Bivalvia</taxon>
        <taxon>Autobranchia</taxon>
        <taxon>Heteroconchia</taxon>
        <taxon>Euheterodonta</taxon>
        <taxon>Imparidentia</taxon>
        <taxon>Neoheterodontei</taxon>
        <taxon>Myida</taxon>
        <taxon>Dreissenoidea</taxon>
        <taxon>Dreissenidae</taxon>
        <taxon>Dreissena</taxon>
    </lineage>
</organism>
<dbReference type="Proteomes" id="UP000828390">
    <property type="component" value="Unassembled WGS sequence"/>
</dbReference>
<reference evidence="2" key="1">
    <citation type="journal article" date="2019" name="bioRxiv">
        <title>The Genome of the Zebra Mussel, Dreissena polymorpha: A Resource for Invasive Species Research.</title>
        <authorList>
            <person name="McCartney M.A."/>
            <person name="Auch B."/>
            <person name="Kono T."/>
            <person name="Mallez S."/>
            <person name="Zhang Y."/>
            <person name="Obille A."/>
            <person name="Becker A."/>
            <person name="Abrahante J.E."/>
            <person name="Garbe J."/>
            <person name="Badalamenti J.P."/>
            <person name="Herman A."/>
            <person name="Mangelson H."/>
            <person name="Liachko I."/>
            <person name="Sullivan S."/>
            <person name="Sone E.D."/>
            <person name="Koren S."/>
            <person name="Silverstein K.A.T."/>
            <person name="Beckman K.B."/>
            <person name="Gohl D.M."/>
        </authorList>
    </citation>
    <scope>NUCLEOTIDE SEQUENCE</scope>
    <source>
        <strain evidence="2">Duluth1</strain>
        <tissue evidence="2">Whole animal</tissue>
    </source>
</reference>
<evidence type="ECO:0000313" key="3">
    <source>
        <dbReference type="Proteomes" id="UP000828390"/>
    </source>
</evidence>
<accession>A0A9D4MVS9</accession>
<gene>
    <name evidence="2" type="ORF">DPMN_008264</name>
</gene>
<evidence type="ECO:0000313" key="2">
    <source>
        <dbReference type="EMBL" id="KAH3884285.1"/>
    </source>
</evidence>
<reference evidence="2" key="2">
    <citation type="submission" date="2020-11" db="EMBL/GenBank/DDBJ databases">
        <authorList>
            <person name="McCartney M.A."/>
            <person name="Auch B."/>
            <person name="Kono T."/>
            <person name="Mallez S."/>
            <person name="Becker A."/>
            <person name="Gohl D.M."/>
            <person name="Silverstein K.A.T."/>
            <person name="Koren S."/>
            <person name="Bechman K.B."/>
            <person name="Herman A."/>
            <person name="Abrahante J.E."/>
            <person name="Garbe J."/>
        </authorList>
    </citation>
    <scope>NUCLEOTIDE SEQUENCE</scope>
    <source>
        <strain evidence="2">Duluth1</strain>
        <tissue evidence="2">Whole animal</tissue>
    </source>
</reference>
<dbReference type="AlphaFoldDB" id="A0A9D4MVS9"/>
<evidence type="ECO:0000256" key="1">
    <source>
        <dbReference type="SAM" id="MobiDB-lite"/>
    </source>
</evidence>
<comment type="caution">
    <text evidence="2">The sequence shown here is derived from an EMBL/GenBank/DDBJ whole genome shotgun (WGS) entry which is preliminary data.</text>
</comment>